<dbReference type="SUPFAM" id="SSF55785">
    <property type="entry name" value="PYP-like sensor domain (PAS domain)"/>
    <property type="match status" value="1"/>
</dbReference>
<dbReference type="InterPro" id="IPR003594">
    <property type="entry name" value="HATPase_dom"/>
</dbReference>
<dbReference type="Gene3D" id="1.10.287.130">
    <property type="match status" value="1"/>
</dbReference>
<dbReference type="GO" id="GO:0005886">
    <property type="term" value="C:plasma membrane"/>
    <property type="evidence" value="ECO:0007669"/>
    <property type="project" value="UniProtKB-SubCell"/>
</dbReference>
<keyword evidence="4" id="KW-1003">Cell membrane</keyword>
<protein>
    <recommendedName>
        <fullName evidence="3">histidine kinase</fullName>
        <ecNumber evidence="3">2.7.13.3</ecNumber>
    </recommendedName>
</protein>
<evidence type="ECO:0000256" key="5">
    <source>
        <dbReference type="ARBA" id="ARBA00022519"/>
    </source>
</evidence>
<dbReference type="InterPro" id="IPR005467">
    <property type="entry name" value="His_kinase_dom"/>
</dbReference>
<dbReference type="PROSITE" id="PS50109">
    <property type="entry name" value="HIS_KIN"/>
    <property type="match status" value="1"/>
</dbReference>
<evidence type="ECO:0000256" key="15">
    <source>
        <dbReference type="PROSITE-ProRule" id="PRU00169"/>
    </source>
</evidence>
<reference evidence="20 21" key="1">
    <citation type="submission" date="2015-11" db="EMBL/GenBank/DDBJ databases">
        <title>Genomic analysis of 38 Legionella species identifies large and diverse effector repertoires.</title>
        <authorList>
            <person name="Burstein D."/>
            <person name="Amaro F."/>
            <person name="Zusman T."/>
            <person name="Lifshitz Z."/>
            <person name="Cohen O."/>
            <person name="Gilbert J.A."/>
            <person name="Pupko T."/>
            <person name="Shuman H.A."/>
            <person name="Segal G."/>
        </authorList>
    </citation>
    <scope>NUCLEOTIDE SEQUENCE [LARGE SCALE GENOMIC DNA]</scope>
    <source>
        <strain evidence="20 21">Mt.St.Helens-4</strain>
    </source>
</reference>
<evidence type="ECO:0000256" key="4">
    <source>
        <dbReference type="ARBA" id="ARBA00022475"/>
    </source>
</evidence>
<evidence type="ECO:0000256" key="7">
    <source>
        <dbReference type="ARBA" id="ARBA00022679"/>
    </source>
</evidence>
<gene>
    <name evidence="20" type="ORF">Lsai_1704</name>
</gene>
<evidence type="ECO:0000256" key="12">
    <source>
        <dbReference type="ARBA" id="ARBA00023012"/>
    </source>
</evidence>
<evidence type="ECO:0000259" key="18">
    <source>
        <dbReference type="PROSITE" id="PS50113"/>
    </source>
</evidence>
<dbReference type="GO" id="GO:0000155">
    <property type="term" value="F:phosphorelay sensor kinase activity"/>
    <property type="evidence" value="ECO:0007669"/>
    <property type="project" value="InterPro"/>
</dbReference>
<dbReference type="GO" id="GO:0009927">
    <property type="term" value="F:histidine phosphotransfer kinase activity"/>
    <property type="evidence" value="ECO:0007669"/>
    <property type="project" value="TreeGrafter"/>
</dbReference>
<dbReference type="PATRIC" id="fig|28087.4.peg.1827"/>
<sequence>MKITQEELPVMAKAYDIASCSLIVIDRLMNVVLVNRCAKKILNIKASSWIGKPLLSVWGEAGFPPILDKNMNLICSKIMIINKYYRVWSKVRVIIDNKIHWFLLDKDISEVDDTYVTLEQEIEKITGHVFEKHLPVNQYVDEIRHFLSSMINRIPCYVYWKNKDLEYVGCNEMAAEFFSLKSSDDIIGKTDYDLFSDREIAESYREVDREILQHGKPVLKLPQILVRHNGETFHTLVSKVPITSESGVIVGVLGITIDVTKEKQAEIAKTEFIANMSHDIRTPLTGVIGLSEILEKNLTNPLHKEEAHLLYESGNQLLTMLNEILEDVRAGSANEMDIHEEVFELRQCIDDLIKLEAPTVAAKNLTLTCTVDSNVPQFIISDRKKIHHILLNLLGNAVKFTQVGGITLTVKPLSFTAFHTLLHFSVSDTGIGIPEMQKDKVFEQFFRVNPSYEGNQMGYGLGLHIVQSYVTLLGGHLTLESKEGEGTTISFDLSCRIGCKENLIAKDESDESFVNQHNESQRSVLVPPSQLYESPLHLLLVEDNPVALKVLESFVANEGHRFTSAMDANKALEYVKATRFDLIITDIGLAEISGIELVKHIRQWEKINKFFAVPIVGLTGHALETARVDCLHAGMNEVFRKPINMQMLKDIMKKCHLDKPISSDAITGNQSSQPSISSIDFELPVAKELLSLDSVSLFDTQEGMRYINDVSLLFQLLKEFTSSTIQQDIQNMKKAYMVQDWGQIDYLTHKIKGGVACIGTRRMFLACQYLEQYSKAGNQVMRDKLYHQVIEVNQQTLEEVSRWLHKYTHIVVK</sequence>
<keyword evidence="10" id="KW-0067">ATP-binding</keyword>
<evidence type="ECO:0000259" key="16">
    <source>
        <dbReference type="PROSITE" id="PS50109"/>
    </source>
</evidence>
<name>A0A0W0YJL9_9GAMM</name>
<evidence type="ECO:0000259" key="17">
    <source>
        <dbReference type="PROSITE" id="PS50110"/>
    </source>
</evidence>
<dbReference type="RefSeq" id="WP_027270376.1">
    <property type="nucleotide sequence ID" value="NZ_CAAAJE010000007.1"/>
</dbReference>
<dbReference type="STRING" id="28087.Lsai_1704"/>
<comment type="subcellular location">
    <subcellularLocation>
        <location evidence="2">Cell inner membrane</location>
        <topology evidence="2">Multi-pass membrane protein</topology>
    </subcellularLocation>
</comment>
<dbReference type="Gene3D" id="3.40.50.2300">
    <property type="match status" value="1"/>
</dbReference>
<keyword evidence="11" id="KW-1133">Transmembrane helix</keyword>
<dbReference type="eggNOG" id="COG2205">
    <property type="taxonomic scope" value="Bacteria"/>
</dbReference>
<evidence type="ECO:0000256" key="14">
    <source>
        <dbReference type="PROSITE-ProRule" id="PRU00110"/>
    </source>
</evidence>
<evidence type="ECO:0000256" key="1">
    <source>
        <dbReference type="ARBA" id="ARBA00000085"/>
    </source>
</evidence>
<dbReference type="CDD" id="cd17546">
    <property type="entry name" value="REC_hyHK_CKI1_RcsC-like"/>
    <property type="match status" value="1"/>
</dbReference>
<dbReference type="Gene3D" id="3.30.565.10">
    <property type="entry name" value="Histidine kinase-like ATPase, C-terminal domain"/>
    <property type="match status" value="1"/>
</dbReference>
<dbReference type="InterPro" id="IPR035965">
    <property type="entry name" value="PAS-like_dom_sf"/>
</dbReference>
<keyword evidence="13" id="KW-0472">Membrane</keyword>
<evidence type="ECO:0000256" key="10">
    <source>
        <dbReference type="ARBA" id="ARBA00022840"/>
    </source>
</evidence>
<feature type="domain" description="Histidine kinase" evidence="16">
    <location>
        <begin position="275"/>
        <end position="497"/>
    </location>
</feature>
<evidence type="ECO:0000256" key="9">
    <source>
        <dbReference type="ARBA" id="ARBA00022777"/>
    </source>
</evidence>
<dbReference type="Gene3D" id="1.20.120.160">
    <property type="entry name" value="HPT domain"/>
    <property type="match status" value="1"/>
</dbReference>
<dbReference type="InterPro" id="IPR011006">
    <property type="entry name" value="CheY-like_superfamily"/>
</dbReference>
<dbReference type="InterPro" id="IPR036641">
    <property type="entry name" value="HPT_dom_sf"/>
</dbReference>
<dbReference type="Pfam" id="PF00512">
    <property type="entry name" value="HisKA"/>
    <property type="match status" value="1"/>
</dbReference>
<evidence type="ECO:0000256" key="6">
    <source>
        <dbReference type="ARBA" id="ARBA00022553"/>
    </source>
</evidence>
<dbReference type="FunFam" id="3.30.565.10:FF:000010">
    <property type="entry name" value="Sensor histidine kinase RcsC"/>
    <property type="match status" value="1"/>
</dbReference>
<keyword evidence="12" id="KW-0902">Two-component regulatory system</keyword>
<dbReference type="InterPro" id="IPR013656">
    <property type="entry name" value="PAS_4"/>
</dbReference>
<dbReference type="CDD" id="cd00130">
    <property type="entry name" value="PAS"/>
    <property type="match status" value="1"/>
</dbReference>
<keyword evidence="8" id="KW-0812">Transmembrane</keyword>
<proteinExistence type="predicted"/>
<evidence type="ECO:0000259" key="19">
    <source>
        <dbReference type="PROSITE" id="PS50894"/>
    </source>
</evidence>
<dbReference type="PRINTS" id="PR00344">
    <property type="entry name" value="BCTRLSENSOR"/>
</dbReference>
<keyword evidence="9 20" id="KW-0418">Kinase</keyword>
<evidence type="ECO:0000313" key="20">
    <source>
        <dbReference type="EMBL" id="KTD57100.1"/>
    </source>
</evidence>
<dbReference type="PANTHER" id="PTHR43047:SF72">
    <property type="entry name" value="OSMOSENSING HISTIDINE PROTEIN KINASE SLN1"/>
    <property type="match status" value="1"/>
</dbReference>
<dbReference type="CDD" id="cd00082">
    <property type="entry name" value="HisKA"/>
    <property type="match status" value="1"/>
</dbReference>
<keyword evidence="5" id="KW-0997">Cell inner membrane</keyword>
<dbReference type="Proteomes" id="UP000054621">
    <property type="component" value="Unassembled WGS sequence"/>
</dbReference>
<dbReference type="Gene3D" id="3.30.450.20">
    <property type="entry name" value="PAS domain"/>
    <property type="match status" value="1"/>
</dbReference>
<evidence type="ECO:0000256" key="11">
    <source>
        <dbReference type="ARBA" id="ARBA00022989"/>
    </source>
</evidence>
<feature type="domain" description="Response regulatory" evidence="17">
    <location>
        <begin position="537"/>
        <end position="656"/>
    </location>
</feature>
<evidence type="ECO:0000313" key="21">
    <source>
        <dbReference type="Proteomes" id="UP000054621"/>
    </source>
</evidence>
<dbReference type="Pfam" id="PF00072">
    <property type="entry name" value="Response_reg"/>
    <property type="match status" value="1"/>
</dbReference>
<dbReference type="PROSITE" id="PS50110">
    <property type="entry name" value="RESPONSE_REGULATORY"/>
    <property type="match status" value="1"/>
</dbReference>
<feature type="modified residue" description="Phosphohistidine" evidence="14">
    <location>
        <position position="749"/>
    </location>
</feature>
<feature type="modified residue" description="4-aspartylphosphate" evidence="15">
    <location>
        <position position="586"/>
    </location>
</feature>
<feature type="domain" description="HPt" evidence="19">
    <location>
        <begin position="710"/>
        <end position="807"/>
    </location>
</feature>
<comment type="caution">
    <text evidence="20">The sequence shown here is derived from an EMBL/GenBank/DDBJ whole genome shotgun (WGS) entry which is preliminary data.</text>
</comment>
<dbReference type="InterPro" id="IPR001789">
    <property type="entry name" value="Sig_transdc_resp-reg_receiver"/>
</dbReference>
<dbReference type="InterPro" id="IPR000700">
    <property type="entry name" value="PAS-assoc_C"/>
</dbReference>
<evidence type="ECO:0000256" key="3">
    <source>
        <dbReference type="ARBA" id="ARBA00012438"/>
    </source>
</evidence>
<dbReference type="PROSITE" id="PS50894">
    <property type="entry name" value="HPT"/>
    <property type="match status" value="1"/>
</dbReference>
<dbReference type="Pfam" id="PF08448">
    <property type="entry name" value="PAS_4"/>
    <property type="match status" value="1"/>
</dbReference>
<dbReference type="EMBL" id="LNYV01000028">
    <property type="protein sequence ID" value="KTD57100.1"/>
    <property type="molecule type" value="Genomic_DNA"/>
</dbReference>
<dbReference type="InterPro" id="IPR036097">
    <property type="entry name" value="HisK_dim/P_sf"/>
</dbReference>
<dbReference type="InterPro" id="IPR000014">
    <property type="entry name" value="PAS"/>
</dbReference>
<dbReference type="SMART" id="SM00091">
    <property type="entry name" value="PAS"/>
    <property type="match status" value="2"/>
</dbReference>
<organism evidence="20 21">
    <name type="scientific">Legionella sainthelensi</name>
    <dbReference type="NCBI Taxonomy" id="28087"/>
    <lineage>
        <taxon>Bacteria</taxon>
        <taxon>Pseudomonadati</taxon>
        <taxon>Pseudomonadota</taxon>
        <taxon>Gammaproteobacteria</taxon>
        <taxon>Legionellales</taxon>
        <taxon>Legionellaceae</taxon>
        <taxon>Legionella</taxon>
    </lineage>
</organism>
<dbReference type="InterPro" id="IPR008207">
    <property type="entry name" value="Sig_transdc_His_kin_Hpt_dom"/>
</dbReference>
<dbReference type="AlphaFoldDB" id="A0A0W0YJL9"/>
<dbReference type="InterPro" id="IPR036890">
    <property type="entry name" value="HATPase_C_sf"/>
</dbReference>
<dbReference type="SUPFAM" id="SSF47226">
    <property type="entry name" value="Histidine-containing phosphotransfer domain, HPT domain"/>
    <property type="match status" value="1"/>
</dbReference>
<evidence type="ECO:0000256" key="2">
    <source>
        <dbReference type="ARBA" id="ARBA00004429"/>
    </source>
</evidence>
<dbReference type="PROSITE" id="PS50113">
    <property type="entry name" value="PAC"/>
    <property type="match status" value="1"/>
</dbReference>
<dbReference type="NCBIfam" id="TIGR00229">
    <property type="entry name" value="sensory_box"/>
    <property type="match status" value="1"/>
</dbReference>
<evidence type="ECO:0000256" key="8">
    <source>
        <dbReference type="ARBA" id="ARBA00022692"/>
    </source>
</evidence>
<dbReference type="SUPFAM" id="SSF55874">
    <property type="entry name" value="ATPase domain of HSP90 chaperone/DNA topoisomerase II/histidine kinase"/>
    <property type="match status" value="1"/>
</dbReference>
<dbReference type="InterPro" id="IPR003661">
    <property type="entry name" value="HisK_dim/P_dom"/>
</dbReference>
<keyword evidence="10" id="KW-0547">Nucleotide-binding</keyword>
<evidence type="ECO:0000256" key="13">
    <source>
        <dbReference type="ARBA" id="ARBA00023136"/>
    </source>
</evidence>
<accession>A0A0W0YJL9</accession>
<dbReference type="SMART" id="SM00388">
    <property type="entry name" value="HisKA"/>
    <property type="match status" value="1"/>
</dbReference>
<dbReference type="PANTHER" id="PTHR43047">
    <property type="entry name" value="TWO-COMPONENT HISTIDINE PROTEIN KINASE"/>
    <property type="match status" value="1"/>
</dbReference>
<dbReference type="InterPro" id="IPR004358">
    <property type="entry name" value="Sig_transdc_His_kin-like_C"/>
</dbReference>
<feature type="domain" description="PAC" evidence="18">
    <location>
        <begin position="219"/>
        <end position="271"/>
    </location>
</feature>
<dbReference type="Pfam" id="PF02518">
    <property type="entry name" value="HATPase_c"/>
    <property type="match status" value="1"/>
</dbReference>
<dbReference type="SMART" id="SM00448">
    <property type="entry name" value="REC"/>
    <property type="match status" value="1"/>
</dbReference>
<dbReference type="SUPFAM" id="SSF52172">
    <property type="entry name" value="CheY-like"/>
    <property type="match status" value="1"/>
</dbReference>
<comment type="catalytic activity">
    <reaction evidence="1">
        <text>ATP + protein L-histidine = ADP + protein N-phospho-L-histidine.</text>
        <dbReference type="EC" id="2.7.13.3"/>
    </reaction>
</comment>
<keyword evidence="7" id="KW-0808">Transferase</keyword>
<dbReference type="SUPFAM" id="SSF47384">
    <property type="entry name" value="Homodimeric domain of signal transducing histidine kinase"/>
    <property type="match status" value="1"/>
</dbReference>
<dbReference type="SMART" id="SM00387">
    <property type="entry name" value="HATPase_c"/>
    <property type="match status" value="1"/>
</dbReference>
<dbReference type="OrthoDB" id="9810730at2"/>
<keyword evidence="6 15" id="KW-0597">Phosphoprotein</keyword>
<dbReference type="Pfam" id="PF01627">
    <property type="entry name" value="Hpt"/>
    <property type="match status" value="1"/>
</dbReference>
<dbReference type="EC" id="2.7.13.3" evidence="3"/>